<keyword evidence="1" id="KW-0175">Coiled coil</keyword>
<comment type="caution">
    <text evidence="3">The sequence shown here is derived from an EMBL/GenBank/DDBJ whole genome shotgun (WGS) entry which is preliminary data.</text>
</comment>
<organism evidence="3 4">
    <name type="scientific">Pseudomonas rustica</name>
    <dbReference type="NCBI Taxonomy" id="2827099"/>
    <lineage>
        <taxon>Bacteria</taxon>
        <taxon>Pseudomonadati</taxon>
        <taxon>Pseudomonadota</taxon>
        <taxon>Gammaproteobacteria</taxon>
        <taxon>Pseudomonadales</taxon>
        <taxon>Pseudomonadaceae</taxon>
        <taxon>Pseudomonas</taxon>
    </lineage>
</organism>
<evidence type="ECO:0000313" key="4">
    <source>
        <dbReference type="Proteomes" id="UP000676035"/>
    </source>
</evidence>
<keyword evidence="2" id="KW-0812">Transmembrane</keyword>
<dbReference type="EMBL" id="JAGYHF010000004">
    <property type="protein sequence ID" value="MBS4078466.1"/>
    <property type="molecule type" value="Genomic_DNA"/>
</dbReference>
<feature type="transmembrane region" description="Helical" evidence="2">
    <location>
        <begin position="41"/>
        <end position="62"/>
    </location>
</feature>
<gene>
    <name evidence="3" type="ORF">KFS80_09245</name>
</gene>
<dbReference type="RefSeq" id="WP_159814142.1">
    <property type="nucleotide sequence ID" value="NZ_CP188200.1"/>
</dbReference>
<accession>A0ABS5MXL7</accession>
<keyword evidence="2" id="KW-0472">Membrane</keyword>
<sequence length="64" mass="7304">MLQNNRENLELERLLNETRKLVAERQKLLTEEKKLSREANLYPLAILGGLVTAITAVAGFFFKS</sequence>
<evidence type="ECO:0000256" key="1">
    <source>
        <dbReference type="SAM" id="Coils"/>
    </source>
</evidence>
<feature type="coiled-coil region" evidence="1">
    <location>
        <begin position="4"/>
        <end position="31"/>
    </location>
</feature>
<dbReference type="Proteomes" id="UP000676035">
    <property type="component" value="Unassembled WGS sequence"/>
</dbReference>
<name>A0ABS5MXL7_9PSED</name>
<evidence type="ECO:0000313" key="3">
    <source>
        <dbReference type="EMBL" id="MBS4078466.1"/>
    </source>
</evidence>
<reference evidence="3 4" key="1">
    <citation type="submission" date="2021-04" db="EMBL/GenBank/DDBJ databases">
        <title>Pseudomonas rustica sp. nov. isolated from raw milk.</title>
        <authorList>
            <person name="Fiedler G."/>
            <person name="Gieschler S."/>
            <person name="Kabisch J."/>
            <person name="Grimmler C."/>
            <person name="Brinks E."/>
            <person name="Wagner N."/>
            <person name="Hetzer B."/>
            <person name="Franz C.M.A.P."/>
            <person name="Boehnlein C."/>
        </authorList>
    </citation>
    <scope>NUCLEOTIDE SEQUENCE [LARGE SCALE GENOMIC DNA]</scope>
    <source>
        <strain evidence="3 4">MBT-4</strain>
    </source>
</reference>
<keyword evidence="4" id="KW-1185">Reference proteome</keyword>
<keyword evidence="2" id="KW-1133">Transmembrane helix</keyword>
<proteinExistence type="predicted"/>
<evidence type="ECO:0000256" key="2">
    <source>
        <dbReference type="SAM" id="Phobius"/>
    </source>
</evidence>
<protein>
    <submittedName>
        <fullName evidence="3">Uncharacterized protein</fullName>
    </submittedName>
</protein>